<name>A0AAV5AIJ8_9AGAM</name>
<evidence type="ECO:0000259" key="2">
    <source>
        <dbReference type="Pfam" id="PF07859"/>
    </source>
</evidence>
<feature type="domain" description="Alpha/beta hydrolase fold-3" evidence="2">
    <location>
        <begin position="51"/>
        <end position="253"/>
    </location>
</feature>
<comment type="caution">
    <text evidence="3">The sequence shown here is derived from an EMBL/GenBank/DDBJ whole genome shotgun (WGS) entry which is preliminary data.</text>
</comment>
<proteinExistence type="predicted"/>
<dbReference type="Pfam" id="PF07859">
    <property type="entry name" value="Abhydrolase_3"/>
    <property type="match status" value="1"/>
</dbReference>
<dbReference type="Gene3D" id="3.40.50.1820">
    <property type="entry name" value="alpha/beta hydrolase"/>
    <property type="match status" value="1"/>
</dbReference>
<organism evidence="3 4">
    <name type="scientific">Clathrus columnatus</name>
    <dbReference type="NCBI Taxonomy" id="1419009"/>
    <lineage>
        <taxon>Eukaryota</taxon>
        <taxon>Fungi</taxon>
        <taxon>Dikarya</taxon>
        <taxon>Basidiomycota</taxon>
        <taxon>Agaricomycotina</taxon>
        <taxon>Agaricomycetes</taxon>
        <taxon>Phallomycetidae</taxon>
        <taxon>Phallales</taxon>
        <taxon>Clathraceae</taxon>
        <taxon>Clathrus</taxon>
    </lineage>
</organism>
<dbReference type="PANTHER" id="PTHR48081">
    <property type="entry name" value="AB HYDROLASE SUPERFAMILY PROTEIN C4A8.06C"/>
    <property type="match status" value="1"/>
</dbReference>
<dbReference type="PANTHER" id="PTHR48081:SF8">
    <property type="entry name" value="ALPHA_BETA HYDROLASE FOLD-3 DOMAIN-CONTAINING PROTEIN-RELATED"/>
    <property type="match status" value="1"/>
</dbReference>
<keyword evidence="4" id="KW-1185">Reference proteome</keyword>
<dbReference type="InterPro" id="IPR050300">
    <property type="entry name" value="GDXG_lipolytic_enzyme"/>
</dbReference>
<gene>
    <name evidence="3" type="ORF">Clacol_007185</name>
</gene>
<evidence type="ECO:0000313" key="3">
    <source>
        <dbReference type="EMBL" id="GJJ12938.1"/>
    </source>
</evidence>
<reference evidence="3" key="1">
    <citation type="submission" date="2021-10" db="EMBL/GenBank/DDBJ databases">
        <title>De novo Genome Assembly of Clathrus columnatus (Basidiomycota, Fungi) Using Illumina and Nanopore Sequence Data.</title>
        <authorList>
            <person name="Ogiso-Tanaka E."/>
            <person name="Itagaki H."/>
            <person name="Hosoya T."/>
            <person name="Hosaka K."/>
        </authorList>
    </citation>
    <scope>NUCLEOTIDE SEQUENCE</scope>
    <source>
        <strain evidence="3">MO-923</strain>
    </source>
</reference>
<dbReference type="EMBL" id="BPWL01000008">
    <property type="protein sequence ID" value="GJJ12938.1"/>
    <property type="molecule type" value="Genomic_DNA"/>
</dbReference>
<evidence type="ECO:0000256" key="1">
    <source>
        <dbReference type="ARBA" id="ARBA00022801"/>
    </source>
</evidence>
<dbReference type="SUPFAM" id="SSF53474">
    <property type="entry name" value="alpha/beta-Hydrolases"/>
    <property type="match status" value="1"/>
</dbReference>
<dbReference type="GO" id="GO:0016787">
    <property type="term" value="F:hydrolase activity"/>
    <property type="evidence" value="ECO:0007669"/>
    <property type="project" value="UniProtKB-KW"/>
</dbReference>
<dbReference type="AlphaFoldDB" id="A0AAV5AIJ8"/>
<dbReference type="InterPro" id="IPR029058">
    <property type="entry name" value="AB_hydrolase_fold"/>
</dbReference>
<evidence type="ECO:0000313" key="4">
    <source>
        <dbReference type="Proteomes" id="UP001050691"/>
    </source>
</evidence>
<sequence length="256" mass="28406">MAQYASLSEPDPEWLKLGPIPSLYTTDIVEFRNTWNAMCDSANSQVEIDDCFCLGSLNDNDKMLRSLAEDLRITCVSVDYRKAPETPFPASLDDDYAGLKWALANAKNISLDISKGVLIGGLSAGGNLSAVIAQKSLRDDEIRGKITGQLLISPFLLYHTAYPDRWKSELLSKKQNEDAMILPDKALELYTDLCNVRRSMIGAYLGDKPENAFNPDFSPLLAHSFEGLPPAYIQIAGCDPLRDEAFYTANFLKRLV</sequence>
<dbReference type="InterPro" id="IPR013094">
    <property type="entry name" value="AB_hydrolase_3"/>
</dbReference>
<keyword evidence="1" id="KW-0378">Hydrolase</keyword>
<accession>A0AAV5AIJ8</accession>
<dbReference type="Proteomes" id="UP001050691">
    <property type="component" value="Unassembled WGS sequence"/>
</dbReference>
<protein>
    <recommendedName>
        <fullName evidence="2">Alpha/beta hydrolase fold-3 domain-containing protein</fullName>
    </recommendedName>
</protein>